<reference evidence="4" key="2">
    <citation type="submission" date="2025-08" db="UniProtKB">
        <authorList>
            <consortium name="Ensembl"/>
        </authorList>
    </citation>
    <scope>IDENTIFICATION</scope>
</reference>
<reference evidence="5" key="1">
    <citation type="submission" date="2011-08" db="EMBL/GenBank/DDBJ databases">
        <title>The draft genome of Latimeria chalumnae.</title>
        <authorList>
            <person name="Di Palma F."/>
            <person name="Alfoldi J."/>
            <person name="Johnson J."/>
            <person name="Berlin A."/>
            <person name="Gnerre S."/>
            <person name="Jaffe D."/>
            <person name="MacCallum I."/>
            <person name="Young S."/>
            <person name="Walker B.J."/>
            <person name="Lander E."/>
            <person name="Lindblad-Toh K."/>
        </authorList>
    </citation>
    <scope>NUCLEOTIDE SEQUENCE [LARGE SCALE GENOMIC DNA]</scope>
    <source>
        <strain evidence="5">Wild caught</strain>
    </source>
</reference>
<dbReference type="HOGENOM" id="CLU_1019263_0_0_1"/>
<dbReference type="FunCoup" id="H3BC07">
    <property type="interactions" value="5"/>
</dbReference>
<evidence type="ECO:0000256" key="1">
    <source>
        <dbReference type="SAM" id="MobiDB-lite"/>
    </source>
</evidence>
<gene>
    <name evidence="4" type="primary">LOC102353256</name>
</gene>
<dbReference type="RefSeq" id="XP_005987526.1">
    <property type="nucleotide sequence ID" value="XM_005987464.3"/>
</dbReference>
<name>H3BC07_LATCH</name>
<dbReference type="GO" id="GO:0016020">
    <property type="term" value="C:membrane"/>
    <property type="evidence" value="ECO:0007669"/>
    <property type="project" value="InterPro"/>
</dbReference>
<accession>H3BC07</accession>
<dbReference type="InterPro" id="IPR008608">
    <property type="entry name" value="Ectropic_vir_integratn_site_2A"/>
</dbReference>
<keyword evidence="2" id="KW-0472">Membrane</keyword>
<dbReference type="Proteomes" id="UP000008672">
    <property type="component" value="Unassembled WGS sequence"/>
</dbReference>
<dbReference type="AlphaFoldDB" id="H3BC07"/>
<protein>
    <submittedName>
        <fullName evidence="4">Ecotropic viral integration site 2A</fullName>
    </submittedName>
</protein>
<feature type="transmembrane region" description="Helical" evidence="2">
    <location>
        <begin position="145"/>
        <end position="167"/>
    </location>
</feature>
<dbReference type="RefSeq" id="XP_014346875.1">
    <property type="nucleotide sequence ID" value="XM_014491389.2"/>
</dbReference>
<feature type="compositionally biased region" description="Polar residues" evidence="1">
    <location>
        <begin position="263"/>
        <end position="273"/>
    </location>
</feature>
<evidence type="ECO:0000256" key="3">
    <source>
        <dbReference type="SAM" id="SignalP"/>
    </source>
</evidence>
<dbReference type="Bgee" id="ENSLACG00000017089">
    <property type="expression patterns" value="Expressed in pectoral fin and 5 other cell types or tissues"/>
</dbReference>
<keyword evidence="3" id="KW-0732">Signal</keyword>
<proteinExistence type="predicted"/>
<feature type="region of interest" description="Disordered" evidence="1">
    <location>
        <begin position="220"/>
        <end position="273"/>
    </location>
</feature>
<keyword evidence="2" id="KW-1133">Transmembrane helix</keyword>
<dbReference type="InParanoid" id="H3BC07"/>
<dbReference type="STRING" id="7897.ENSLACP00000019428"/>
<keyword evidence="5" id="KW-1185">Reference proteome</keyword>
<feature type="signal peptide" evidence="3">
    <location>
        <begin position="1"/>
        <end position="20"/>
    </location>
</feature>
<dbReference type="EMBL" id="AFYH01008448">
    <property type="status" value="NOT_ANNOTATED_CDS"/>
    <property type="molecule type" value="Genomic_DNA"/>
</dbReference>
<dbReference type="GeneID" id="102353256"/>
<evidence type="ECO:0000256" key="2">
    <source>
        <dbReference type="SAM" id="Phobius"/>
    </source>
</evidence>
<feature type="chain" id="PRO_5003580692" evidence="3">
    <location>
        <begin position="21"/>
        <end position="273"/>
    </location>
</feature>
<dbReference type="Pfam" id="PF05399">
    <property type="entry name" value="EVI2A"/>
    <property type="match status" value="1"/>
</dbReference>
<evidence type="ECO:0000313" key="5">
    <source>
        <dbReference type="Proteomes" id="UP000008672"/>
    </source>
</evidence>
<dbReference type="Ensembl" id="ENSLACT00000019564.1">
    <property type="protein sequence ID" value="ENSLACP00000019428.1"/>
    <property type="gene ID" value="ENSLACG00000017089.1"/>
</dbReference>
<dbReference type="RefSeq" id="XP_005987524.1">
    <property type="nucleotide sequence ID" value="XM_005987462.3"/>
</dbReference>
<dbReference type="RefSeq" id="XP_005987527.1">
    <property type="nucleotide sequence ID" value="XM_005987465.3"/>
</dbReference>
<evidence type="ECO:0000313" key="4">
    <source>
        <dbReference type="Ensembl" id="ENSLACP00000019428.1"/>
    </source>
</evidence>
<feature type="compositionally biased region" description="Basic and acidic residues" evidence="1">
    <location>
        <begin position="220"/>
        <end position="254"/>
    </location>
</feature>
<organism evidence="4 5">
    <name type="scientific">Latimeria chalumnae</name>
    <name type="common">Coelacanth</name>
    <dbReference type="NCBI Taxonomy" id="7897"/>
    <lineage>
        <taxon>Eukaryota</taxon>
        <taxon>Metazoa</taxon>
        <taxon>Chordata</taxon>
        <taxon>Craniata</taxon>
        <taxon>Vertebrata</taxon>
        <taxon>Euteleostomi</taxon>
        <taxon>Coelacanthiformes</taxon>
        <taxon>Coelacanthidae</taxon>
        <taxon>Latimeria</taxon>
    </lineage>
</organism>
<sequence>MVGQKLLIHLAFSLFIGVLCSRFAETQLHNFQTADTTEWNSAATNANTLENYMQNISTDIPLSSTKTSSSASTNDLSTDNEATLAPSKGLLLTDLPTAAELNTPQDPSTPATTLDELESKITDRPSIASNNRCNNKSTKFEAKNFLITIGVLIILCTILLISTVALANQVSYLKKASQKVHHSRSNADFLTSSSLWPGSGAWQTRSNVFADSAMIEMAKPEDNTESALEKKEQAEILEDTAKPKDNQKKNKDTDAPLAEDDQTTSLTNFILEV</sequence>
<dbReference type="RefSeq" id="XP_005987525.1">
    <property type="nucleotide sequence ID" value="XM_005987463.3"/>
</dbReference>
<keyword evidence="2" id="KW-0812">Transmembrane</keyword>
<dbReference type="PANTHER" id="PTHR15568">
    <property type="entry name" value="ECOTROPIC VIRAL INTEGRATION SITE 2A"/>
    <property type="match status" value="1"/>
</dbReference>
<reference evidence="4" key="3">
    <citation type="submission" date="2025-09" db="UniProtKB">
        <authorList>
            <consortium name="Ensembl"/>
        </authorList>
    </citation>
    <scope>IDENTIFICATION</scope>
</reference>
<dbReference type="PANTHER" id="PTHR15568:SF0">
    <property type="entry name" value="PROTEIN EVI2A"/>
    <property type="match status" value="1"/>
</dbReference>
<dbReference type="eggNOG" id="ENOG502S3SG">
    <property type="taxonomic scope" value="Eukaryota"/>
</dbReference>
<dbReference type="KEGG" id="lcm:102353256"/>